<feature type="transmembrane region" description="Helical" evidence="12">
    <location>
        <begin position="360"/>
        <end position="386"/>
    </location>
</feature>
<dbReference type="GO" id="GO:0035725">
    <property type="term" value="P:sodium ion transmembrane transport"/>
    <property type="evidence" value="ECO:0007669"/>
    <property type="project" value="TreeGrafter"/>
</dbReference>
<accession>A0AAE1KLI2</accession>
<feature type="transmembrane region" description="Helical" evidence="12">
    <location>
        <begin position="251"/>
        <end position="272"/>
    </location>
</feature>
<dbReference type="Proteomes" id="UP001286313">
    <property type="component" value="Unassembled WGS sequence"/>
</dbReference>
<evidence type="ECO:0000256" key="10">
    <source>
        <dbReference type="RuleBase" id="RU003732"/>
    </source>
</evidence>
<dbReference type="PRINTS" id="PR00176">
    <property type="entry name" value="NANEUSMPORT"/>
</dbReference>
<evidence type="ECO:0000256" key="7">
    <source>
        <dbReference type="ARBA" id="ARBA00023136"/>
    </source>
</evidence>
<feature type="region of interest" description="Disordered" evidence="11">
    <location>
        <begin position="1"/>
        <end position="33"/>
    </location>
</feature>
<keyword evidence="9" id="KW-1015">Disulfide bond</keyword>
<evidence type="ECO:0000313" key="14">
    <source>
        <dbReference type="Proteomes" id="UP001286313"/>
    </source>
</evidence>
<feature type="transmembrane region" description="Helical" evidence="12">
    <location>
        <begin position="577"/>
        <end position="599"/>
    </location>
</feature>
<comment type="caution">
    <text evidence="13">The sequence shown here is derived from an EMBL/GenBank/DDBJ whole genome shotgun (WGS) entry which is preliminary data.</text>
</comment>
<feature type="transmembrane region" description="Helical" evidence="12">
    <location>
        <begin position="109"/>
        <end position="131"/>
    </location>
</feature>
<dbReference type="Pfam" id="PF00209">
    <property type="entry name" value="SNF"/>
    <property type="match status" value="2"/>
</dbReference>
<evidence type="ECO:0000256" key="1">
    <source>
        <dbReference type="ARBA" id="ARBA00004141"/>
    </source>
</evidence>
<protein>
    <recommendedName>
        <fullName evidence="10">Transporter</fullName>
    </recommendedName>
</protein>
<evidence type="ECO:0000256" key="4">
    <source>
        <dbReference type="ARBA" id="ARBA00022692"/>
    </source>
</evidence>
<feature type="binding site" evidence="8">
    <location>
        <position position="52"/>
    </location>
    <ligand>
        <name>Na(+)</name>
        <dbReference type="ChEBI" id="CHEBI:29101"/>
        <label>1</label>
    </ligand>
</feature>
<feature type="transmembrane region" description="Helical" evidence="12">
    <location>
        <begin position="278"/>
        <end position="295"/>
    </location>
</feature>
<keyword evidence="3 10" id="KW-0813">Transport</keyword>
<evidence type="ECO:0000256" key="11">
    <source>
        <dbReference type="SAM" id="MobiDB-lite"/>
    </source>
</evidence>
<keyword evidence="7 12" id="KW-0472">Membrane</keyword>
<feature type="transmembrane region" description="Helical" evidence="12">
    <location>
        <begin position="70"/>
        <end position="89"/>
    </location>
</feature>
<dbReference type="GO" id="GO:0006865">
    <property type="term" value="P:amino acid transport"/>
    <property type="evidence" value="ECO:0007669"/>
    <property type="project" value="TreeGrafter"/>
</dbReference>
<dbReference type="PANTHER" id="PTHR11616">
    <property type="entry name" value="SODIUM/CHLORIDE DEPENDENT TRANSPORTER"/>
    <property type="match status" value="1"/>
</dbReference>
<keyword evidence="8" id="KW-0479">Metal-binding</keyword>
<feature type="binding site" evidence="8">
    <location>
        <position position="432"/>
    </location>
    <ligand>
        <name>Na(+)</name>
        <dbReference type="ChEBI" id="CHEBI:29101"/>
        <label>1</label>
    </ligand>
</feature>
<feature type="transmembrane region" description="Helical" evidence="12">
    <location>
        <begin position="534"/>
        <end position="561"/>
    </location>
</feature>
<reference evidence="13" key="1">
    <citation type="submission" date="2023-10" db="EMBL/GenBank/DDBJ databases">
        <title>Genome assemblies of two species of porcelain crab, Petrolisthes cinctipes and Petrolisthes manimaculis (Anomura: Porcellanidae).</title>
        <authorList>
            <person name="Angst P."/>
        </authorList>
    </citation>
    <scope>NUCLEOTIDE SEQUENCE</scope>
    <source>
        <strain evidence="13">PB745_01</strain>
        <tissue evidence="13">Gill</tissue>
    </source>
</reference>
<feature type="transmembrane region" description="Helical" evidence="12">
    <location>
        <begin position="491"/>
        <end position="513"/>
    </location>
</feature>
<feature type="transmembrane region" description="Helical" evidence="12">
    <location>
        <begin position="461"/>
        <end position="485"/>
    </location>
</feature>
<proteinExistence type="inferred from homology"/>
<feature type="binding site" evidence="8">
    <location>
        <position position="436"/>
    </location>
    <ligand>
        <name>Na(+)</name>
        <dbReference type="ChEBI" id="CHEBI:29101"/>
        <label>1</label>
    </ligand>
</feature>
<dbReference type="GO" id="GO:0005886">
    <property type="term" value="C:plasma membrane"/>
    <property type="evidence" value="ECO:0007669"/>
    <property type="project" value="TreeGrafter"/>
</dbReference>
<comment type="similarity">
    <text evidence="2 10">Belongs to the sodium:neurotransmitter symporter (SNF) (TC 2.A.22) family.</text>
</comment>
<dbReference type="SUPFAM" id="SSF161070">
    <property type="entry name" value="SNF-like"/>
    <property type="match status" value="1"/>
</dbReference>
<dbReference type="InterPro" id="IPR000175">
    <property type="entry name" value="Na/ntran_symport"/>
</dbReference>
<keyword evidence="6 12" id="KW-1133">Transmembrane helix</keyword>
<feature type="binding site" evidence="8">
    <location>
        <position position="49"/>
    </location>
    <ligand>
        <name>Na(+)</name>
        <dbReference type="ChEBI" id="CHEBI:29101"/>
        <label>2</label>
    </ligand>
</feature>
<comment type="subcellular location">
    <subcellularLocation>
        <location evidence="1">Membrane</location>
        <topology evidence="1">Multi-pass membrane protein</topology>
    </subcellularLocation>
</comment>
<evidence type="ECO:0000256" key="5">
    <source>
        <dbReference type="ARBA" id="ARBA00022847"/>
    </source>
</evidence>
<dbReference type="GO" id="GO:0046872">
    <property type="term" value="F:metal ion binding"/>
    <property type="evidence" value="ECO:0007669"/>
    <property type="project" value="UniProtKB-KW"/>
</dbReference>
<evidence type="ECO:0000256" key="12">
    <source>
        <dbReference type="SAM" id="Phobius"/>
    </source>
</evidence>
<keyword evidence="14" id="KW-1185">Reference proteome</keyword>
<evidence type="ECO:0000256" key="9">
    <source>
        <dbReference type="PIRSR" id="PIRSR600175-2"/>
    </source>
</evidence>
<feature type="region of interest" description="Disordered" evidence="11">
    <location>
        <begin position="653"/>
        <end position="672"/>
    </location>
</feature>
<dbReference type="InterPro" id="IPR037272">
    <property type="entry name" value="SNS_sf"/>
</dbReference>
<dbReference type="PROSITE" id="PS00610">
    <property type="entry name" value="NA_NEUROTRAN_SYMP_1"/>
    <property type="match status" value="1"/>
</dbReference>
<evidence type="ECO:0000256" key="2">
    <source>
        <dbReference type="ARBA" id="ARBA00006459"/>
    </source>
</evidence>
<feature type="binding site" evidence="8">
    <location>
        <position position="51"/>
    </location>
    <ligand>
        <name>Na(+)</name>
        <dbReference type="ChEBI" id="CHEBI:29101"/>
        <label>1</label>
    </ligand>
</feature>
<dbReference type="AlphaFoldDB" id="A0AAE1KLI2"/>
<dbReference type="EMBL" id="JAWQEG010001535">
    <property type="protein sequence ID" value="KAK3878646.1"/>
    <property type="molecule type" value="Genomic_DNA"/>
</dbReference>
<gene>
    <name evidence="13" type="ORF">Pcinc_016725</name>
</gene>
<dbReference type="PROSITE" id="PS50267">
    <property type="entry name" value="NA_NEUROTRAN_SYMP_3"/>
    <property type="match status" value="1"/>
</dbReference>
<evidence type="ECO:0000313" key="13">
    <source>
        <dbReference type="EMBL" id="KAK3878646.1"/>
    </source>
</evidence>
<feature type="binding site" evidence="8">
    <location>
        <position position="435"/>
    </location>
    <ligand>
        <name>Na(+)</name>
        <dbReference type="ChEBI" id="CHEBI:29101"/>
        <label>1</label>
    </ligand>
</feature>
<feature type="binding site" evidence="8">
    <location>
        <position position="367"/>
    </location>
    <ligand>
        <name>Na(+)</name>
        <dbReference type="ChEBI" id="CHEBI:29101"/>
        <label>1</label>
    </ligand>
</feature>
<evidence type="ECO:0000256" key="6">
    <source>
        <dbReference type="ARBA" id="ARBA00022989"/>
    </source>
</evidence>
<dbReference type="GO" id="GO:0015293">
    <property type="term" value="F:symporter activity"/>
    <property type="evidence" value="ECO:0007669"/>
    <property type="project" value="UniProtKB-KW"/>
</dbReference>
<organism evidence="13 14">
    <name type="scientific">Petrolisthes cinctipes</name>
    <name type="common">Flat porcelain crab</name>
    <dbReference type="NCBI Taxonomy" id="88211"/>
    <lineage>
        <taxon>Eukaryota</taxon>
        <taxon>Metazoa</taxon>
        <taxon>Ecdysozoa</taxon>
        <taxon>Arthropoda</taxon>
        <taxon>Crustacea</taxon>
        <taxon>Multicrustacea</taxon>
        <taxon>Malacostraca</taxon>
        <taxon>Eumalacostraca</taxon>
        <taxon>Eucarida</taxon>
        <taxon>Decapoda</taxon>
        <taxon>Pleocyemata</taxon>
        <taxon>Anomura</taxon>
        <taxon>Galatheoidea</taxon>
        <taxon>Porcellanidae</taxon>
        <taxon>Petrolisthes</taxon>
    </lineage>
</organism>
<feature type="binding site" evidence="8">
    <location>
        <position position="335"/>
    </location>
    <ligand>
        <name>Na(+)</name>
        <dbReference type="ChEBI" id="CHEBI:29101"/>
        <label>1</label>
    </ligand>
</feature>
<evidence type="ECO:0000256" key="3">
    <source>
        <dbReference type="ARBA" id="ARBA00022448"/>
    </source>
</evidence>
<feature type="disulfide bond" evidence="9">
    <location>
        <begin position="155"/>
        <end position="164"/>
    </location>
</feature>
<dbReference type="PANTHER" id="PTHR11616:SF240">
    <property type="entry name" value="BLOATED TUBULES, ISOFORM B-RELATED"/>
    <property type="match status" value="1"/>
</dbReference>
<keyword evidence="5 10" id="KW-0769">Symport</keyword>
<name>A0AAE1KLI2_PETCI</name>
<feature type="binding site" evidence="8">
    <location>
        <position position="56"/>
    </location>
    <ligand>
        <name>Na(+)</name>
        <dbReference type="ChEBI" id="CHEBI:29101"/>
        <label>1</label>
    </ligand>
</feature>
<sequence>MSSPFNSSPKKKMGKEESREVTPSTEALDTEDERGTWGNQCEFFLSCLGYAVGFGNVWRFPYLCYKNGGAAFLIPYVIMLLCAGLPLFFMELALGQYASLGPNILFPKVAPLFSGLGWGMVIVSMLVAIYYNMILAWTLFYTFASFTSELPWGNCNNDFNSVGCFTEDAAANCRNQSMLYFNHSCLSVSDYCDVANLTSYNDTHCANPLDPNEITNTDKVLTKITASEDYFKNRMLGITGRTWEDMGGMRWELVGCLALAWIIVFACMVKGVKSSGKVVYFTALFPYAVLFILFVRGVTLEGAYKGVEFYFLRPNLTRLGEIEVWNDAATQIFYSLGSSFGGLITLASYNKFKNNCMRDAIVIAFANCSTSVFAGFVIFSILGFLATELGVEVEDVVSSGSGLAFVVYPAAVTRMPAPPVWAILFFTMLITLGLDSQFTMVETLTTALFDQWEVLRSRKPLVVGLMCFVLFLCGLTMCLEGGLYMFELFNWYSAGISVIILAITEIILLQGVYGFKNFMRNIREEIGIYMPLPLYAYWTVTWLFITPLALLIILVMSIYYFTPAYIDDYVYPSNIQSLGWCLCACSIVFIPLGAIFVLVKGKTTGMDLVKPSPDFCPYHVRKLRDNQGSGNKGQPDGVFRYTYDNEGFQQPNVKVYPDISKDDPPPYTSNHL</sequence>
<keyword evidence="8" id="KW-0915">Sodium</keyword>
<keyword evidence="4 10" id="KW-0812">Transmembrane</keyword>
<evidence type="ECO:0000256" key="8">
    <source>
        <dbReference type="PIRSR" id="PIRSR600175-1"/>
    </source>
</evidence>
<feature type="transmembrane region" description="Helical" evidence="12">
    <location>
        <begin position="420"/>
        <end position="441"/>
    </location>
</feature>